<name>A0A0V1BEU2_TRISP</name>
<comment type="caution">
    <text evidence="1">The sequence shown here is derived from an EMBL/GenBank/DDBJ whole genome shotgun (WGS) entry which is preliminary data.</text>
</comment>
<dbReference type="OrthoDB" id="10377699at2759"/>
<reference evidence="1 2" key="1">
    <citation type="submission" date="2015-01" db="EMBL/GenBank/DDBJ databases">
        <title>Evolution of Trichinella species and genotypes.</title>
        <authorList>
            <person name="Korhonen P.K."/>
            <person name="Edoardo P."/>
            <person name="Giuseppe L.R."/>
            <person name="Gasser R.B."/>
        </authorList>
    </citation>
    <scope>NUCLEOTIDE SEQUENCE [LARGE SCALE GENOMIC DNA]</scope>
    <source>
        <strain evidence="1">ISS3</strain>
    </source>
</reference>
<evidence type="ECO:0000313" key="2">
    <source>
        <dbReference type="Proteomes" id="UP000054776"/>
    </source>
</evidence>
<protein>
    <submittedName>
        <fullName evidence="1">Uncharacterized protein</fullName>
    </submittedName>
</protein>
<evidence type="ECO:0000313" key="1">
    <source>
        <dbReference type="EMBL" id="KRY35589.1"/>
    </source>
</evidence>
<accession>A0A0V1BEU2</accession>
<sequence>MIFTLLLDHDHVLFNLRAVNVMQMRDYLFYSSALPALIHNQNTLRKLAVGRTVGSPILMAPCHSCSTDAEMLNRAHYVEHPSSTILIKQTNAGYCCSKKTTPILTSYDQEIGRTFEVLILLDLGTGSCILVITVTKKNYTSISRHNRLADTLSHVTTEQQTLYLTSQPNSRYSISLHNRMTDTLFHATTERQIIRFTPQPNSRIPRKHKSSVIEQ</sequence>
<dbReference type="AlphaFoldDB" id="A0A0V1BEU2"/>
<dbReference type="InParanoid" id="A0A0V1BEU2"/>
<gene>
    <name evidence="1" type="ORF">T01_11470</name>
</gene>
<organism evidence="1 2">
    <name type="scientific">Trichinella spiralis</name>
    <name type="common">Trichina worm</name>
    <dbReference type="NCBI Taxonomy" id="6334"/>
    <lineage>
        <taxon>Eukaryota</taxon>
        <taxon>Metazoa</taxon>
        <taxon>Ecdysozoa</taxon>
        <taxon>Nematoda</taxon>
        <taxon>Enoplea</taxon>
        <taxon>Dorylaimia</taxon>
        <taxon>Trichinellida</taxon>
        <taxon>Trichinellidae</taxon>
        <taxon>Trichinella</taxon>
    </lineage>
</organism>
<proteinExistence type="predicted"/>
<keyword evidence="2" id="KW-1185">Reference proteome</keyword>
<dbReference type="EMBL" id="JYDH01000052">
    <property type="protein sequence ID" value="KRY35589.1"/>
    <property type="molecule type" value="Genomic_DNA"/>
</dbReference>
<dbReference type="Proteomes" id="UP000054776">
    <property type="component" value="Unassembled WGS sequence"/>
</dbReference>